<dbReference type="AlphaFoldDB" id="A0ABD0YY62"/>
<evidence type="ECO:0000313" key="2">
    <source>
        <dbReference type="Proteomes" id="UP001558652"/>
    </source>
</evidence>
<dbReference type="Proteomes" id="UP001558652">
    <property type="component" value="Unassembled WGS sequence"/>
</dbReference>
<dbReference type="EMBL" id="JBFDAA010000001">
    <property type="protein sequence ID" value="KAL1140898.1"/>
    <property type="molecule type" value="Genomic_DNA"/>
</dbReference>
<organism evidence="1 2">
    <name type="scientific">Ranatra chinensis</name>
    <dbReference type="NCBI Taxonomy" id="642074"/>
    <lineage>
        <taxon>Eukaryota</taxon>
        <taxon>Metazoa</taxon>
        <taxon>Ecdysozoa</taxon>
        <taxon>Arthropoda</taxon>
        <taxon>Hexapoda</taxon>
        <taxon>Insecta</taxon>
        <taxon>Pterygota</taxon>
        <taxon>Neoptera</taxon>
        <taxon>Paraneoptera</taxon>
        <taxon>Hemiptera</taxon>
        <taxon>Heteroptera</taxon>
        <taxon>Panheteroptera</taxon>
        <taxon>Nepomorpha</taxon>
        <taxon>Nepidae</taxon>
        <taxon>Ranatrinae</taxon>
        <taxon>Ranatra</taxon>
    </lineage>
</organism>
<sequence>MDGLTGDIPRGIGNGSGLSGEDYTGTSSIKFAGGGGVTGTGGLPAFTQRFPRPYSSSTATSGASSHQSTYLPQDALWPPNSASYAPPTAPYSAAASLSAPLIMVLKLAVNVGRGFATHRYLVTERIWQRRLLVQIGQPALCLFATFRGGLELDGEFGFNPAALGDTELLVEDGSSEHRVVSAGNAFGTLKTGLEI</sequence>
<name>A0ABD0YY62_9HEMI</name>
<reference evidence="1 2" key="1">
    <citation type="submission" date="2024-07" db="EMBL/GenBank/DDBJ databases">
        <title>Chromosome-level genome assembly of the water stick insect Ranatra chinensis (Heteroptera: Nepidae).</title>
        <authorList>
            <person name="Liu X."/>
        </authorList>
    </citation>
    <scope>NUCLEOTIDE SEQUENCE [LARGE SCALE GENOMIC DNA]</scope>
    <source>
        <strain evidence="1">Cailab_2021Rc</strain>
        <tissue evidence="1">Muscle</tissue>
    </source>
</reference>
<evidence type="ECO:0000313" key="1">
    <source>
        <dbReference type="EMBL" id="KAL1140898.1"/>
    </source>
</evidence>
<protein>
    <submittedName>
        <fullName evidence="1">Uncharacterized protein</fullName>
    </submittedName>
</protein>
<accession>A0ABD0YY62</accession>
<proteinExistence type="predicted"/>
<comment type="caution">
    <text evidence="1">The sequence shown here is derived from an EMBL/GenBank/DDBJ whole genome shotgun (WGS) entry which is preliminary data.</text>
</comment>
<keyword evidence="2" id="KW-1185">Reference proteome</keyword>
<gene>
    <name evidence="1" type="ORF">AAG570_000826</name>
</gene>